<sequence length="133" mass="14494">MTLSRRGFLSQVEGWAGFDPSRSPGALYPNEYNPEEFVLTLVVIVQTSSNVSLVDIDQIISDFAFLPFGGGPRKCVGDQFALMESTIALAMLLQKFDVSLKGSPESVELVTGATIHTKNGLWCQLKKRSPAVN</sequence>
<keyword evidence="4 5" id="KW-0408">Iron</keyword>
<dbReference type="InterPro" id="IPR050196">
    <property type="entry name" value="Cytochrome_P450_Monoox"/>
</dbReference>
<evidence type="ECO:0000256" key="1">
    <source>
        <dbReference type="ARBA" id="ARBA00004167"/>
    </source>
</evidence>
<dbReference type="InterPro" id="IPR017972">
    <property type="entry name" value="Cyt_P450_CS"/>
</dbReference>
<comment type="subcellular location">
    <subcellularLocation>
        <location evidence="1">Membrane</location>
        <topology evidence="1">Single-pass membrane protein</topology>
    </subcellularLocation>
</comment>
<dbReference type="PROSITE" id="PS00086">
    <property type="entry name" value="CYTOCHROME_P450"/>
    <property type="match status" value="1"/>
</dbReference>
<comment type="caution">
    <text evidence="6">The sequence shown here is derived from an EMBL/GenBank/DDBJ whole genome shotgun (WGS) entry which is preliminary data.</text>
</comment>
<dbReference type="InterPro" id="IPR001128">
    <property type="entry name" value="Cyt_P450"/>
</dbReference>
<dbReference type="AlphaFoldDB" id="A0AAW2Q364"/>
<keyword evidence="4 5" id="KW-0479">Metal-binding</keyword>
<keyword evidence="4 5" id="KW-0349">Heme</keyword>
<accession>A0AAW2Q364</accession>
<gene>
    <name evidence="6" type="ORF">Scaly_1175500</name>
</gene>
<dbReference type="GO" id="GO:0020037">
    <property type="term" value="F:heme binding"/>
    <property type="evidence" value="ECO:0007669"/>
    <property type="project" value="InterPro"/>
</dbReference>
<dbReference type="InterPro" id="IPR002401">
    <property type="entry name" value="Cyt_P450_E_grp-I"/>
</dbReference>
<dbReference type="GO" id="GO:0016020">
    <property type="term" value="C:membrane"/>
    <property type="evidence" value="ECO:0007669"/>
    <property type="project" value="UniProtKB-SubCell"/>
</dbReference>
<dbReference type="InterPro" id="IPR036396">
    <property type="entry name" value="Cyt_P450_sf"/>
</dbReference>
<dbReference type="EMBL" id="JACGWM010000007">
    <property type="protein sequence ID" value="KAL0362203.1"/>
    <property type="molecule type" value="Genomic_DNA"/>
</dbReference>
<dbReference type="GO" id="GO:0016705">
    <property type="term" value="F:oxidoreductase activity, acting on paired donors, with incorporation or reduction of molecular oxygen"/>
    <property type="evidence" value="ECO:0007669"/>
    <property type="project" value="InterPro"/>
</dbReference>
<keyword evidence="3 5" id="KW-0560">Oxidoreductase</keyword>
<protein>
    <submittedName>
        <fullName evidence="6">Cytochrome</fullName>
    </submittedName>
</protein>
<feature type="binding site" description="axial binding residue" evidence="4">
    <location>
        <position position="75"/>
    </location>
    <ligand>
        <name>heme</name>
        <dbReference type="ChEBI" id="CHEBI:30413"/>
    </ligand>
    <ligandPart>
        <name>Fe</name>
        <dbReference type="ChEBI" id="CHEBI:18248"/>
    </ligandPart>
</feature>
<name>A0AAW2Q364_9LAMI</name>
<keyword evidence="5" id="KW-0503">Monooxygenase</keyword>
<reference evidence="6" key="2">
    <citation type="journal article" date="2024" name="Plant">
        <title>Genomic evolution and insights into agronomic trait innovations of Sesamum species.</title>
        <authorList>
            <person name="Miao H."/>
            <person name="Wang L."/>
            <person name="Qu L."/>
            <person name="Liu H."/>
            <person name="Sun Y."/>
            <person name="Le M."/>
            <person name="Wang Q."/>
            <person name="Wei S."/>
            <person name="Zheng Y."/>
            <person name="Lin W."/>
            <person name="Duan Y."/>
            <person name="Cao H."/>
            <person name="Xiong S."/>
            <person name="Wang X."/>
            <person name="Wei L."/>
            <person name="Li C."/>
            <person name="Ma Q."/>
            <person name="Ju M."/>
            <person name="Zhao R."/>
            <person name="Li G."/>
            <person name="Mu C."/>
            <person name="Tian Q."/>
            <person name="Mei H."/>
            <person name="Zhang T."/>
            <person name="Gao T."/>
            <person name="Zhang H."/>
        </authorList>
    </citation>
    <scope>NUCLEOTIDE SEQUENCE</scope>
    <source>
        <strain evidence="6">KEN8</strain>
    </source>
</reference>
<evidence type="ECO:0000256" key="4">
    <source>
        <dbReference type="PIRSR" id="PIRSR602401-1"/>
    </source>
</evidence>
<dbReference type="PANTHER" id="PTHR24291:SF183">
    <property type="entry name" value="CYTOCHROME P450 97B3, CHLOROPLASTIC"/>
    <property type="match status" value="1"/>
</dbReference>
<organism evidence="6">
    <name type="scientific">Sesamum calycinum</name>
    <dbReference type="NCBI Taxonomy" id="2727403"/>
    <lineage>
        <taxon>Eukaryota</taxon>
        <taxon>Viridiplantae</taxon>
        <taxon>Streptophyta</taxon>
        <taxon>Embryophyta</taxon>
        <taxon>Tracheophyta</taxon>
        <taxon>Spermatophyta</taxon>
        <taxon>Magnoliopsida</taxon>
        <taxon>eudicotyledons</taxon>
        <taxon>Gunneridae</taxon>
        <taxon>Pentapetalae</taxon>
        <taxon>asterids</taxon>
        <taxon>lamiids</taxon>
        <taxon>Lamiales</taxon>
        <taxon>Pedaliaceae</taxon>
        <taxon>Sesamum</taxon>
    </lineage>
</organism>
<comment type="similarity">
    <text evidence="2 5">Belongs to the cytochrome P450 family.</text>
</comment>
<proteinExistence type="inferred from homology"/>
<evidence type="ECO:0000256" key="2">
    <source>
        <dbReference type="ARBA" id="ARBA00010617"/>
    </source>
</evidence>
<dbReference type="Pfam" id="PF00067">
    <property type="entry name" value="p450"/>
    <property type="match status" value="1"/>
</dbReference>
<reference evidence="6" key="1">
    <citation type="submission" date="2020-06" db="EMBL/GenBank/DDBJ databases">
        <authorList>
            <person name="Li T."/>
            <person name="Hu X."/>
            <person name="Zhang T."/>
            <person name="Song X."/>
            <person name="Zhang H."/>
            <person name="Dai N."/>
            <person name="Sheng W."/>
            <person name="Hou X."/>
            <person name="Wei L."/>
        </authorList>
    </citation>
    <scope>NUCLEOTIDE SEQUENCE</scope>
    <source>
        <strain evidence="6">KEN8</strain>
        <tissue evidence="6">Leaf</tissue>
    </source>
</reference>
<comment type="cofactor">
    <cofactor evidence="4">
        <name>heme</name>
        <dbReference type="ChEBI" id="CHEBI:30413"/>
    </cofactor>
</comment>
<evidence type="ECO:0000256" key="3">
    <source>
        <dbReference type="ARBA" id="ARBA00023002"/>
    </source>
</evidence>
<evidence type="ECO:0000256" key="5">
    <source>
        <dbReference type="RuleBase" id="RU000461"/>
    </source>
</evidence>
<dbReference type="GO" id="GO:0005506">
    <property type="term" value="F:iron ion binding"/>
    <property type="evidence" value="ECO:0007669"/>
    <property type="project" value="InterPro"/>
</dbReference>
<evidence type="ECO:0000313" key="6">
    <source>
        <dbReference type="EMBL" id="KAL0362203.1"/>
    </source>
</evidence>
<dbReference type="SUPFAM" id="SSF48264">
    <property type="entry name" value="Cytochrome P450"/>
    <property type="match status" value="1"/>
</dbReference>
<dbReference type="PANTHER" id="PTHR24291">
    <property type="entry name" value="CYTOCHROME P450 FAMILY 4"/>
    <property type="match status" value="1"/>
</dbReference>
<dbReference type="GO" id="GO:0009507">
    <property type="term" value="C:chloroplast"/>
    <property type="evidence" value="ECO:0007669"/>
    <property type="project" value="TreeGrafter"/>
</dbReference>
<dbReference type="Gene3D" id="1.10.630.10">
    <property type="entry name" value="Cytochrome P450"/>
    <property type="match status" value="1"/>
</dbReference>
<dbReference type="PRINTS" id="PR00463">
    <property type="entry name" value="EP450I"/>
</dbReference>
<dbReference type="GO" id="GO:0004497">
    <property type="term" value="F:monooxygenase activity"/>
    <property type="evidence" value="ECO:0007669"/>
    <property type="project" value="UniProtKB-KW"/>
</dbReference>